<feature type="domain" description="PUM-HD" evidence="7">
    <location>
        <begin position="127"/>
        <end position="594"/>
    </location>
</feature>
<keyword evidence="2" id="KW-0963">Cytoplasm</keyword>
<dbReference type="EMBL" id="LUHQ01000005">
    <property type="protein sequence ID" value="OAO91948.1"/>
    <property type="molecule type" value="Genomic_DNA"/>
</dbReference>
<dbReference type="PANTHER" id="PTHR12537">
    <property type="entry name" value="RNA BINDING PROTEIN PUMILIO-RELATED"/>
    <property type="match status" value="1"/>
</dbReference>
<dbReference type="GO" id="GO:0003723">
    <property type="term" value="F:RNA binding"/>
    <property type="evidence" value="ECO:0007669"/>
    <property type="project" value="UniProtKB-KW"/>
</dbReference>
<dbReference type="PROSITE" id="PS50303">
    <property type="entry name" value="PUM_HD"/>
    <property type="match status" value="1"/>
</dbReference>
<evidence type="ECO:0000259" key="7">
    <source>
        <dbReference type="PROSITE" id="PS50303"/>
    </source>
</evidence>
<dbReference type="PROSITE" id="PS50302">
    <property type="entry name" value="PUM"/>
    <property type="match status" value="4"/>
</dbReference>
<dbReference type="ExpressionAtlas" id="A0A178UDU3">
    <property type="expression patterns" value="baseline and differential"/>
</dbReference>
<dbReference type="PANTHER" id="PTHR12537:SF166">
    <property type="entry name" value="PUMILIO HOMOLOG 18-RELATED"/>
    <property type="match status" value="1"/>
</dbReference>
<organism evidence="8 9">
    <name type="scientific">Arabidopsis thaliana</name>
    <name type="common">Mouse-ear cress</name>
    <dbReference type="NCBI Taxonomy" id="3702"/>
    <lineage>
        <taxon>Eukaryota</taxon>
        <taxon>Viridiplantae</taxon>
        <taxon>Streptophyta</taxon>
        <taxon>Embryophyta</taxon>
        <taxon>Tracheophyta</taxon>
        <taxon>Spermatophyta</taxon>
        <taxon>Magnoliopsida</taxon>
        <taxon>eudicotyledons</taxon>
        <taxon>Gunneridae</taxon>
        <taxon>Pentapetalae</taxon>
        <taxon>rosids</taxon>
        <taxon>malvids</taxon>
        <taxon>Brassicales</taxon>
        <taxon>Brassicaceae</taxon>
        <taxon>Camelineae</taxon>
        <taxon>Arabidopsis</taxon>
    </lineage>
</organism>
<feature type="repeat" description="Pumilio" evidence="6">
    <location>
        <begin position="493"/>
        <end position="530"/>
    </location>
</feature>
<keyword evidence="4" id="KW-0810">Translation regulation</keyword>
<dbReference type="SMART" id="SM00025">
    <property type="entry name" value="Pumilio"/>
    <property type="match status" value="11"/>
</dbReference>
<evidence type="ECO:0000256" key="2">
    <source>
        <dbReference type="ARBA" id="ARBA00022490"/>
    </source>
</evidence>
<reference evidence="9" key="1">
    <citation type="journal article" date="2016" name="Proc. Natl. Acad. Sci. U.S.A.">
        <title>Chromosome-level assembly of Arabidopsis thaliana Ler reveals the extent of translocation and inversion polymorphisms.</title>
        <authorList>
            <person name="Zapata L."/>
            <person name="Ding J."/>
            <person name="Willing E.M."/>
            <person name="Hartwig B."/>
            <person name="Bezdan D."/>
            <person name="Jiao W.B."/>
            <person name="Patel V."/>
            <person name="Velikkakam James G."/>
            <person name="Koornneef M."/>
            <person name="Ossowski S."/>
            <person name="Schneeberger K."/>
        </authorList>
    </citation>
    <scope>NUCLEOTIDE SEQUENCE [LARGE SCALE GENOMIC DNA]</scope>
    <source>
        <strain evidence="9">cv. Landsberg erecta</strain>
    </source>
</reference>
<evidence type="ECO:0000256" key="4">
    <source>
        <dbReference type="ARBA" id="ARBA00022845"/>
    </source>
</evidence>
<accession>A0A178UDU3</accession>
<keyword evidence="5" id="KW-0694">RNA-binding</keyword>
<protein>
    <submittedName>
        <fullName evidence="8">PUM19</fullName>
    </submittedName>
</protein>
<gene>
    <name evidence="8" type="ordered locus">AXX17_At5g59640</name>
</gene>
<proteinExistence type="predicted"/>
<dbReference type="GO" id="GO:0006417">
    <property type="term" value="P:regulation of translation"/>
    <property type="evidence" value="ECO:0007669"/>
    <property type="project" value="UniProtKB-KW"/>
</dbReference>
<dbReference type="SUPFAM" id="SSF48371">
    <property type="entry name" value="ARM repeat"/>
    <property type="match status" value="2"/>
</dbReference>
<dbReference type="InterPro" id="IPR033133">
    <property type="entry name" value="PUM-HD"/>
</dbReference>
<dbReference type="Pfam" id="PF00806">
    <property type="entry name" value="PUF"/>
    <property type="match status" value="6"/>
</dbReference>
<dbReference type="GO" id="GO:0005737">
    <property type="term" value="C:cytoplasm"/>
    <property type="evidence" value="ECO:0007669"/>
    <property type="project" value="UniProtKB-SubCell"/>
</dbReference>
<dbReference type="InterPro" id="IPR016024">
    <property type="entry name" value="ARM-type_fold"/>
</dbReference>
<evidence type="ECO:0000313" key="8">
    <source>
        <dbReference type="EMBL" id="OAO91948.1"/>
    </source>
</evidence>
<evidence type="ECO:0000313" key="9">
    <source>
        <dbReference type="Proteomes" id="UP000078284"/>
    </source>
</evidence>
<feature type="repeat" description="Pumilio" evidence="6">
    <location>
        <begin position="223"/>
        <end position="260"/>
    </location>
</feature>
<dbReference type="AlphaFoldDB" id="A0A178UDU3"/>
<sequence length="597" mass="67086">MAVSDNTFSMSTMFNALPNPTETSGYIPPPGFAPRASATPLHAALFNLMTDGDGVSYFKEMISKSDKTELQRMASLLTSDSDYFMSIVTNKCGSRRVQKLLGKSDDVDAFFCAAILRRFLHITTDKYASYVTIRAMVVFDKVMKKALYEHILYHALDLACDQHGCIALNDIITDADDPYYRDQLLELVASNALRLSNDASGNFVVQHVLTLYDSRCIHNIAVNLYGQCIELSFKKYGSYIVEKLLEVEESMVVVVVELLGCDGDRSRNTSMAVSDNTFSMSTMFNALPNPTETSGYIPPPGFAPRASATPLHAALFNLMTDGDGVSYFKEMISKSDKTELQRMASLLTSDSDYFMSIVTNKCGSRRVQKLLGKSDDVDAFFCAAILRRFLHITTDKYASYVTIRAMVVFDKVMKKALYEHILYHALDLACDQHGCIALNDIITDADDPYYRDQLLELVASNALRLSNDASGNFVVQHVLTLYDSRCIHNIAVNLYGQCIELSFKKYGSYIVEKLLEVEESMVVVVVELLGCDGDRLMRLARNEFGNFVVVKALRFTKEMRMDLFWGLVQKLMPFIHLLRRSHGNNIANILDTFRLRC</sequence>
<dbReference type="Proteomes" id="UP000078284">
    <property type="component" value="Chromosome 5"/>
</dbReference>
<evidence type="ECO:0000256" key="1">
    <source>
        <dbReference type="ARBA" id="ARBA00004496"/>
    </source>
</evidence>
<keyword evidence="3" id="KW-0677">Repeat</keyword>
<evidence type="ECO:0000256" key="3">
    <source>
        <dbReference type="ARBA" id="ARBA00022737"/>
    </source>
</evidence>
<comment type="subcellular location">
    <subcellularLocation>
        <location evidence="1">Cytoplasm</location>
    </subcellularLocation>
</comment>
<dbReference type="InterPro" id="IPR011989">
    <property type="entry name" value="ARM-like"/>
</dbReference>
<comment type="caution">
    <text evidence="8">The sequence shown here is derived from an EMBL/GenBank/DDBJ whole genome shotgun (WGS) entry which is preliminary data.</text>
</comment>
<evidence type="ECO:0000256" key="6">
    <source>
        <dbReference type="PROSITE-ProRule" id="PRU00317"/>
    </source>
</evidence>
<feature type="repeat" description="Pumilio" evidence="6">
    <location>
        <begin position="456"/>
        <end position="492"/>
    </location>
</feature>
<dbReference type="InterPro" id="IPR001313">
    <property type="entry name" value="Pumilio_RNA-bd_rpt"/>
</dbReference>
<evidence type="ECO:0000256" key="5">
    <source>
        <dbReference type="ARBA" id="ARBA00022884"/>
    </source>
</evidence>
<feature type="repeat" description="Pumilio" evidence="6">
    <location>
        <begin position="186"/>
        <end position="222"/>
    </location>
</feature>
<dbReference type="Gene3D" id="1.25.10.10">
    <property type="entry name" value="Leucine-rich Repeat Variant"/>
    <property type="match status" value="2"/>
</dbReference>
<name>A0A178UDU3_ARATH</name>